<keyword evidence="2" id="KW-1185">Reference proteome</keyword>
<name>A0ABP0PJ02_9DINO</name>
<evidence type="ECO:0000313" key="2">
    <source>
        <dbReference type="Proteomes" id="UP001642484"/>
    </source>
</evidence>
<reference evidence="1 2" key="1">
    <citation type="submission" date="2024-02" db="EMBL/GenBank/DDBJ databases">
        <authorList>
            <person name="Chen Y."/>
            <person name="Shah S."/>
            <person name="Dougan E. K."/>
            <person name="Thang M."/>
            <person name="Chan C."/>
        </authorList>
    </citation>
    <scope>NUCLEOTIDE SEQUENCE [LARGE SCALE GENOMIC DNA]</scope>
</reference>
<protein>
    <submittedName>
        <fullName evidence="1">Uncharacterized protein</fullName>
    </submittedName>
</protein>
<accession>A0ABP0PJ02</accession>
<evidence type="ECO:0000313" key="1">
    <source>
        <dbReference type="EMBL" id="CAK9075606.1"/>
    </source>
</evidence>
<sequence>MMDAKDIDFEVVAVPSFDEVDARPMAIACTGSEGCFIVFFAAFGFKYVDLSEGQWKEAMKFNGSITPGFGLFHYNQGDASWISFVESPAKSFVCYRISEESIVGRMTFPGDVMATCPAGEGIAAMVLSTGQLRFADLTTGKACGKGARPKFFDKEESKPFCMAQVKPRQVVVMRQVKAVNVFNVQFFVVELDEMNNAQIQQSGVLKMGSLARLSHGLGENFELDSIDAIGGEQDDKAGQPRIILACKRTAPIPTNGLLNGKQAEHSECSEQGRRFALANLHTLRAEALGAFSGASDESENSPHWHLMGLDYFVEWFVEDGVRFRLRDSKYGLIVGTGHVSRNGKLKNSESGKRDSLFLCTSERFSLASVEGSFVAIRWTLPRYHLASMLGRGAPADAPPFDLGEALSRKRKHEADDEIDSSFIASLVRNCQGEGHSDVQMLRSCLKPEDLPFVLKTLTAWLSFRRDLTAGSINAAAPGLPSVAAMARFLKALADAFVQSIVTLPADLVQKVIECLVAAQKDVACNEKLFSRAAAAYCEPVRKNTGAASHSRVDIAILDF</sequence>
<proteinExistence type="predicted"/>
<dbReference type="EMBL" id="CAXAMN010023151">
    <property type="protein sequence ID" value="CAK9075606.1"/>
    <property type="molecule type" value="Genomic_DNA"/>
</dbReference>
<gene>
    <name evidence="1" type="ORF">CCMP2556_LOCUS37234</name>
</gene>
<comment type="caution">
    <text evidence="1">The sequence shown here is derived from an EMBL/GenBank/DDBJ whole genome shotgun (WGS) entry which is preliminary data.</text>
</comment>
<organism evidence="1 2">
    <name type="scientific">Durusdinium trenchii</name>
    <dbReference type="NCBI Taxonomy" id="1381693"/>
    <lineage>
        <taxon>Eukaryota</taxon>
        <taxon>Sar</taxon>
        <taxon>Alveolata</taxon>
        <taxon>Dinophyceae</taxon>
        <taxon>Suessiales</taxon>
        <taxon>Symbiodiniaceae</taxon>
        <taxon>Durusdinium</taxon>
    </lineage>
</organism>
<dbReference type="Proteomes" id="UP001642484">
    <property type="component" value="Unassembled WGS sequence"/>
</dbReference>